<gene>
    <name evidence="2" type="ORF">MNBD_ALPHA01-211</name>
</gene>
<sequence length="316" mass="36338">MYLTLLKLGRFFKDLSPVVTAAVALLLAVSYLALMLLGVNEKYDLYYKILTVLPAVFFLLWAAAKFLARRSQLKSRDFKYITNFFRTPEQFAGIFDQSIDIGKGSLKLLKKLEEKKNYKWPESEADMERVSSINAAAFRGTPWAGSEAEKLIRNLAMWRMNPQSFLMILDDTQDEPSENQPVFFSHILPLSDHGYHHYFETGESGDNEFDPNWMAEAGQPVKGLLLFTIARDPDHEAGKKAQSEKQLPNYLYAVAYHIQAILDYYPDQKYTTLYFQNSEKKFKRLAELAGFKKSRLVTHDEETVYVVSVDNCLCTE</sequence>
<keyword evidence="1" id="KW-1133">Transmembrane helix</keyword>
<feature type="transmembrane region" description="Helical" evidence="1">
    <location>
        <begin position="45"/>
        <end position="68"/>
    </location>
</feature>
<organism evidence="2">
    <name type="scientific">hydrothermal vent metagenome</name>
    <dbReference type="NCBI Taxonomy" id="652676"/>
    <lineage>
        <taxon>unclassified sequences</taxon>
        <taxon>metagenomes</taxon>
        <taxon>ecological metagenomes</taxon>
    </lineage>
</organism>
<proteinExistence type="predicted"/>
<feature type="transmembrane region" description="Helical" evidence="1">
    <location>
        <begin position="15"/>
        <end position="39"/>
    </location>
</feature>
<dbReference type="AlphaFoldDB" id="A0A3B0S7F1"/>
<evidence type="ECO:0000313" key="2">
    <source>
        <dbReference type="EMBL" id="VAV92293.1"/>
    </source>
</evidence>
<name>A0A3B0S7F1_9ZZZZ</name>
<keyword evidence="1" id="KW-0812">Transmembrane</keyword>
<protein>
    <submittedName>
        <fullName evidence="2">Uncharacterized protein</fullName>
    </submittedName>
</protein>
<accession>A0A3B0S7F1</accession>
<keyword evidence="1" id="KW-0472">Membrane</keyword>
<dbReference type="EMBL" id="UOEJ01000032">
    <property type="protein sequence ID" value="VAV92293.1"/>
    <property type="molecule type" value="Genomic_DNA"/>
</dbReference>
<reference evidence="2" key="1">
    <citation type="submission" date="2018-06" db="EMBL/GenBank/DDBJ databases">
        <authorList>
            <person name="Zhirakovskaya E."/>
        </authorList>
    </citation>
    <scope>NUCLEOTIDE SEQUENCE</scope>
</reference>
<evidence type="ECO:0000256" key="1">
    <source>
        <dbReference type="SAM" id="Phobius"/>
    </source>
</evidence>